<organism evidence="3 4">
    <name type="scientific">Yinghuangia soli</name>
    <dbReference type="NCBI Taxonomy" id="2908204"/>
    <lineage>
        <taxon>Bacteria</taxon>
        <taxon>Bacillati</taxon>
        <taxon>Actinomycetota</taxon>
        <taxon>Actinomycetes</taxon>
        <taxon>Kitasatosporales</taxon>
        <taxon>Streptomycetaceae</taxon>
        <taxon>Yinghuangia</taxon>
    </lineage>
</organism>
<evidence type="ECO:0000256" key="1">
    <source>
        <dbReference type="SAM" id="MobiDB-lite"/>
    </source>
</evidence>
<comment type="caution">
    <text evidence="3">The sequence shown here is derived from an EMBL/GenBank/DDBJ whole genome shotgun (WGS) entry which is preliminary data.</text>
</comment>
<accession>A0AA41Q0P0</accession>
<protein>
    <submittedName>
        <fullName evidence="3">CGNR zinc finger domain-containing protein</fullName>
    </submittedName>
</protein>
<reference evidence="3" key="1">
    <citation type="submission" date="2022-01" db="EMBL/GenBank/DDBJ databases">
        <title>Genome-Based Taxonomic Classification of the Phylum Actinobacteria.</title>
        <authorList>
            <person name="Gao Y."/>
        </authorList>
    </citation>
    <scope>NUCLEOTIDE SEQUENCE</scope>
    <source>
        <strain evidence="3">KLBMP 8922</strain>
    </source>
</reference>
<dbReference type="AlphaFoldDB" id="A0AA41Q0P0"/>
<dbReference type="RefSeq" id="WP_235053317.1">
    <property type="nucleotide sequence ID" value="NZ_JAKFHA010000009.1"/>
</dbReference>
<name>A0AA41Q0P0_9ACTN</name>
<dbReference type="Proteomes" id="UP001165378">
    <property type="component" value="Unassembled WGS sequence"/>
</dbReference>
<dbReference type="InterPro" id="IPR021005">
    <property type="entry name" value="Znf_CGNR"/>
</dbReference>
<dbReference type="InterPro" id="IPR010852">
    <property type="entry name" value="ABATE"/>
</dbReference>
<dbReference type="Pfam" id="PF11706">
    <property type="entry name" value="zf-CGNR"/>
    <property type="match status" value="1"/>
</dbReference>
<dbReference type="InterPro" id="IPR023286">
    <property type="entry name" value="ABATE_dom_sf"/>
</dbReference>
<dbReference type="Gene3D" id="1.10.3300.10">
    <property type="entry name" value="Jann2411-like domain"/>
    <property type="match status" value="1"/>
</dbReference>
<dbReference type="SUPFAM" id="SSF160904">
    <property type="entry name" value="Jann2411-like"/>
    <property type="match status" value="1"/>
</dbReference>
<feature type="region of interest" description="Disordered" evidence="1">
    <location>
        <begin position="79"/>
        <end position="107"/>
    </location>
</feature>
<dbReference type="PANTHER" id="PTHR35525">
    <property type="entry name" value="BLL6575 PROTEIN"/>
    <property type="match status" value="1"/>
</dbReference>
<proteinExistence type="predicted"/>
<evidence type="ECO:0000313" key="4">
    <source>
        <dbReference type="Proteomes" id="UP001165378"/>
    </source>
</evidence>
<dbReference type="Pfam" id="PF07336">
    <property type="entry name" value="ABATE"/>
    <property type="match status" value="1"/>
</dbReference>
<dbReference type="EMBL" id="JAKFHA010000009">
    <property type="protein sequence ID" value="MCF2529151.1"/>
    <property type="molecule type" value="Genomic_DNA"/>
</dbReference>
<evidence type="ECO:0000313" key="3">
    <source>
        <dbReference type="EMBL" id="MCF2529151.1"/>
    </source>
</evidence>
<keyword evidence="4" id="KW-1185">Reference proteome</keyword>
<sequence length="204" mass="21249">MSAEEAAPDAAPGALRGIEELVNTFSADTGTESLTDPATLAAWLAGRGLLPEDGAAAVDDEALRRTRVVREGLRALLADNNAPRTTGDTDGPAGDAAESDAAPPGPAATAELAAIARELPLILDPFADPPALVPHADGTVDAVLAGLLRDVAEAVASGAWPRMKACRECAWAYYDNSRNRSRSWCSMAVCGNRAKARAFRKRSK</sequence>
<gene>
    <name evidence="3" type="ORF">LZ495_18290</name>
</gene>
<evidence type="ECO:0000259" key="2">
    <source>
        <dbReference type="Pfam" id="PF11706"/>
    </source>
</evidence>
<dbReference type="PANTHER" id="PTHR35525:SF3">
    <property type="entry name" value="BLL6575 PROTEIN"/>
    <property type="match status" value="1"/>
</dbReference>
<feature type="domain" description="Zinc finger CGNR" evidence="2">
    <location>
        <begin position="162"/>
        <end position="202"/>
    </location>
</feature>